<dbReference type="InParanoid" id="A0A3N4L3I4"/>
<dbReference type="EMBL" id="ML119128">
    <property type="protein sequence ID" value="RPB12575.1"/>
    <property type="molecule type" value="Genomic_DNA"/>
</dbReference>
<reference evidence="3 4" key="1">
    <citation type="journal article" date="2018" name="Nat. Ecol. Evol.">
        <title>Pezizomycetes genomes reveal the molecular basis of ectomycorrhizal truffle lifestyle.</title>
        <authorList>
            <person name="Murat C."/>
            <person name="Payen T."/>
            <person name="Noel B."/>
            <person name="Kuo A."/>
            <person name="Morin E."/>
            <person name="Chen J."/>
            <person name="Kohler A."/>
            <person name="Krizsan K."/>
            <person name="Balestrini R."/>
            <person name="Da Silva C."/>
            <person name="Montanini B."/>
            <person name="Hainaut M."/>
            <person name="Levati E."/>
            <person name="Barry K.W."/>
            <person name="Belfiori B."/>
            <person name="Cichocki N."/>
            <person name="Clum A."/>
            <person name="Dockter R.B."/>
            <person name="Fauchery L."/>
            <person name="Guy J."/>
            <person name="Iotti M."/>
            <person name="Le Tacon F."/>
            <person name="Lindquist E.A."/>
            <person name="Lipzen A."/>
            <person name="Malagnac F."/>
            <person name="Mello A."/>
            <person name="Molinier V."/>
            <person name="Miyauchi S."/>
            <person name="Poulain J."/>
            <person name="Riccioni C."/>
            <person name="Rubini A."/>
            <person name="Sitrit Y."/>
            <person name="Splivallo R."/>
            <person name="Traeger S."/>
            <person name="Wang M."/>
            <person name="Zifcakova L."/>
            <person name="Wipf D."/>
            <person name="Zambonelli A."/>
            <person name="Paolocci F."/>
            <person name="Nowrousian M."/>
            <person name="Ottonello S."/>
            <person name="Baldrian P."/>
            <person name="Spatafora J.W."/>
            <person name="Henrissat B."/>
            <person name="Nagy L.G."/>
            <person name="Aury J.M."/>
            <person name="Wincker P."/>
            <person name="Grigoriev I.V."/>
            <person name="Bonfante P."/>
            <person name="Martin F.M."/>
        </authorList>
    </citation>
    <scope>NUCLEOTIDE SEQUENCE [LARGE SCALE GENOMIC DNA]</scope>
    <source>
        <strain evidence="3 4">CCBAS932</strain>
    </source>
</reference>
<dbReference type="OrthoDB" id="19419at2759"/>
<dbReference type="InterPro" id="IPR002164">
    <property type="entry name" value="NAP_family"/>
</dbReference>
<feature type="non-terminal residue" evidence="3">
    <location>
        <position position="161"/>
    </location>
</feature>
<dbReference type="STRING" id="1392247.A0A3N4L3I4"/>
<dbReference type="SUPFAM" id="SSF143113">
    <property type="entry name" value="NAP-like"/>
    <property type="match status" value="1"/>
</dbReference>
<dbReference type="AlphaFoldDB" id="A0A3N4L3I4"/>
<dbReference type="Proteomes" id="UP000277580">
    <property type="component" value="Unassembled WGS sequence"/>
</dbReference>
<comment type="similarity">
    <text evidence="1 2">Belongs to the nucleosome assembly protein (NAP) family.</text>
</comment>
<dbReference type="PANTHER" id="PTHR11875">
    <property type="entry name" value="TESTIS-SPECIFIC Y-ENCODED PROTEIN"/>
    <property type="match status" value="1"/>
</dbReference>
<sequence>MSKEQQPIDQEAIQSALAELAGLEKEFEKVDVDILRETTLRQAPLFTRRNALTSRIHNFWPLTFEQASSALQFDEFVTPEDAHVLGKYLRSVNVTRPDLDHEPRSVRIEFEFDANEYFSDAVLAKTFEYQAGAGGLASKPVAIGWKEGKDLTEGVAGAAAA</sequence>
<evidence type="ECO:0000313" key="3">
    <source>
        <dbReference type="EMBL" id="RPB12575.1"/>
    </source>
</evidence>
<gene>
    <name evidence="3" type="ORF">P167DRAFT_506622</name>
</gene>
<dbReference type="GO" id="GO:0005634">
    <property type="term" value="C:nucleus"/>
    <property type="evidence" value="ECO:0007669"/>
    <property type="project" value="InterPro"/>
</dbReference>
<organism evidence="3 4">
    <name type="scientific">Morchella conica CCBAS932</name>
    <dbReference type="NCBI Taxonomy" id="1392247"/>
    <lineage>
        <taxon>Eukaryota</taxon>
        <taxon>Fungi</taxon>
        <taxon>Dikarya</taxon>
        <taxon>Ascomycota</taxon>
        <taxon>Pezizomycotina</taxon>
        <taxon>Pezizomycetes</taxon>
        <taxon>Pezizales</taxon>
        <taxon>Morchellaceae</taxon>
        <taxon>Morchella</taxon>
    </lineage>
</organism>
<evidence type="ECO:0000256" key="1">
    <source>
        <dbReference type="ARBA" id="ARBA00009947"/>
    </source>
</evidence>
<evidence type="ECO:0000313" key="4">
    <source>
        <dbReference type="Proteomes" id="UP000277580"/>
    </source>
</evidence>
<name>A0A3N4L3I4_9PEZI</name>
<keyword evidence="4" id="KW-1185">Reference proteome</keyword>
<dbReference type="InterPro" id="IPR037231">
    <property type="entry name" value="NAP-like_sf"/>
</dbReference>
<dbReference type="Gene3D" id="3.30.1120.90">
    <property type="entry name" value="Nucleosome assembly protein"/>
    <property type="match status" value="1"/>
</dbReference>
<protein>
    <submittedName>
        <fullName evidence="3">Uncharacterized protein</fullName>
    </submittedName>
</protein>
<evidence type="ECO:0000256" key="2">
    <source>
        <dbReference type="RuleBase" id="RU003876"/>
    </source>
</evidence>
<dbReference type="GO" id="GO:0006334">
    <property type="term" value="P:nucleosome assembly"/>
    <property type="evidence" value="ECO:0007669"/>
    <property type="project" value="InterPro"/>
</dbReference>
<proteinExistence type="inferred from homology"/>
<dbReference type="Pfam" id="PF00956">
    <property type="entry name" value="NAP"/>
    <property type="match status" value="1"/>
</dbReference>
<accession>A0A3N4L3I4</accession>